<dbReference type="EMBL" id="OA565470">
    <property type="protein sequence ID" value="CAD7197072.1"/>
    <property type="molecule type" value="Genomic_DNA"/>
</dbReference>
<proteinExistence type="predicted"/>
<evidence type="ECO:0000256" key="1">
    <source>
        <dbReference type="SAM" id="MobiDB-lite"/>
    </source>
</evidence>
<name>A0A7R8VEM3_TIMDO</name>
<accession>A0A7R8VEM3</accession>
<protein>
    <submittedName>
        <fullName evidence="2">Uncharacterized protein</fullName>
    </submittedName>
</protein>
<gene>
    <name evidence="2" type="ORF">TDIB3V08_LOCUS3392</name>
</gene>
<reference evidence="2" key="1">
    <citation type="submission" date="2020-11" db="EMBL/GenBank/DDBJ databases">
        <authorList>
            <person name="Tran Van P."/>
        </authorList>
    </citation>
    <scope>NUCLEOTIDE SEQUENCE</scope>
</reference>
<feature type="region of interest" description="Disordered" evidence="1">
    <location>
        <begin position="112"/>
        <end position="187"/>
    </location>
</feature>
<feature type="region of interest" description="Disordered" evidence="1">
    <location>
        <begin position="1"/>
        <end position="29"/>
    </location>
</feature>
<feature type="compositionally biased region" description="Basic and acidic residues" evidence="1">
    <location>
        <begin position="142"/>
        <end position="160"/>
    </location>
</feature>
<evidence type="ECO:0000313" key="2">
    <source>
        <dbReference type="EMBL" id="CAD7197072.1"/>
    </source>
</evidence>
<organism evidence="2">
    <name type="scientific">Timema douglasi</name>
    <name type="common">Walking stick</name>
    <dbReference type="NCBI Taxonomy" id="61478"/>
    <lineage>
        <taxon>Eukaryota</taxon>
        <taxon>Metazoa</taxon>
        <taxon>Ecdysozoa</taxon>
        <taxon>Arthropoda</taxon>
        <taxon>Hexapoda</taxon>
        <taxon>Insecta</taxon>
        <taxon>Pterygota</taxon>
        <taxon>Neoptera</taxon>
        <taxon>Polyneoptera</taxon>
        <taxon>Phasmatodea</taxon>
        <taxon>Timematodea</taxon>
        <taxon>Timematoidea</taxon>
        <taxon>Timematidae</taxon>
        <taxon>Timema</taxon>
    </lineage>
</organism>
<sequence length="187" mass="21305">MFNPEEERNESEREEQEEIEEEEETGPTWKQVEDALKRLSSTYRNYWDTGLRCLKYHVTETLAACPVLFYGTRDHQLCLTSDPVAALRRGGRTSSATERKLFKRSHECFKEHATVTEKERTEPQPLGHREGENIATAPRSQSTEKERTEPQHLGHREGKNRATAPRGFTPSTLGSLGATPSDYSAVK</sequence>
<feature type="compositionally biased region" description="Acidic residues" evidence="1">
    <location>
        <begin position="7"/>
        <end position="25"/>
    </location>
</feature>
<feature type="compositionally biased region" description="Basic and acidic residues" evidence="1">
    <location>
        <begin position="112"/>
        <end position="132"/>
    </location>
</feature>
<dbReference type="AlphaFoldDB" id="A0A7R8VEM3"/>